<organism evidence="1">
    <name type="scientific">Octopus bimaculoides</name>
    <name type="common">California two-spotted octopus</name>
    <dbReference type="NCBI Taxonomy" id="37653"/>
    <lineage>
        <taxon>Eukaryota</taxon>
        <taxon>Metazoa</taxon>
        <taxon>Spiralia</taxon>
        <taxon>Lophotrochozoa</taxon>
        <taxon>Mollusca</taxon>
        <taxon>Cephalopoda</taxon>
        <taxon>Coleoidea</taxon>
        <taxon>Octopodiformes</taxon>
        <taxon>Octopoda</taxon>
        <taxon>Incirrata</taxon>
        <taxon>Octopodidae</taxon>
        <taxon>Octopus</taxon>
    </lineage>
</organism>
<reference evidence="1" key="1">
    <citation type="submission" date="2015-07" db="EMBL/GenBank/DDBJ databases">
        <title>MeaNS - Measles Nucleotide Surveillance Program.</title>
        <authorList>
            <person name="Tran T."/>
            <person name="Druce J."/>
        </authorList>
    </citation>
    <scope>NUCLEOTIDE SEQUENCE</scope>
    <source>
        <strain evidence="1">UCB-OBI-ISO-001</strain>
        <tissue evidence="1">Gonad</tissue>
    </source>
</reference>
<dbReference type="AlphaFoldDB" id="A0A0L8HUV6"/>
<name>A0A0L8HUV6_OCTBM</name>
<evidence type="ECO:0000313" key="1">
    <source>
        <dbReference type="EMBL" id="KOF92991.1"/>
    </source>
</evidence>
<gene>
    <name evidence="1" type="ORF">OCBIM_22005387mg</name>
</gene>
<protein>
    <submittedName>
        <fullName evidence="1">Uncharacterized protein</fullName>
    </submittedName>
</protein>
<accession>A0A0L8HUV6</accession>
<sequence>MFFYVQSASLLHLTLNTKHNKDVFTLFPVASNKGNIYANLCKKAAHKVLLNSNSALPTSAKSLYMYKMNHNKKTVTDDKIANLKVPIPNEEPKYLRKRIRKE</sequence>
<dbReference type="EMBL" id="KQ417249">
    <property type="protein sequence ID" value="KOF92991.1"/>
    <property type="molecule type" value="Genomic_DNA"/>
</dbReference>
<proteinExistence type="predicted"/>